<reference evidence="1" key="1">
    <citation type="journal article" date="2020" name="Stud. Mycol.">
        <title>101 Dothideomycetes genomes: a test case for predicting lifestyles and emergence of pathogens.</title>
        <authorList>
            <person name="Haridas S."/>
            <person name="Albert R."/>
            <person name="Binder M."/>
            <person name="Bloem J."/>
            <person name="Labutti K."/>
            <person name="Salamov A."/>
            <person name="Andreopoulos B."/>
            <person name="Baker S."/>
            <person name="Barry K."/>
            <person name="Bills G."/>
            <person name="Bluhm B."/>
            <person name="Cannon C."/>
            <person name="Castanera R."/>
            <person name="Culley D."/>
            <person name="Daum C."/>
            <person name="Ezra D."/>
            <person name="Gonzalez J."/>
            <person name="Henrissat B."/>
            <person name="Kuo A."/>
            <person name="Liang C."/>
            <person name="Lipzen A."/>
            <person name="Lutzoni F."/>
            <person name="Magnuson J."/>
            <person name="Mondo S."/>
            <person name="Nolan M."/>
            <person name="Ohm R."/>
            <person name="Pangilinan J."/>
            <person name="Park H.-J."/>
            <person name="Ramirez L."/>
            <person name="Alfaro M."/>
            <person name="Sun H."/>
            <person name="Tritt A."/>
            <person name="Yoshinaga Y."/>
            <person name="Zwiers L.-H."/>
            <person name="Turgeon B."/>
            <person name="Goodwin S."/>
            <person name="Spatafora J."/>
            <person name="Crous P."/>
            <person name="Grigoriev I."/>
        </authorList>
    </citation>
    <scope>NUCLEOTIDE SEQUENCE</scope>
    <source>
        <strain evidence="1">ATCC 200398</strain>
    </source>
</reference>
<name>A0ACB6RG08_9PLEO</name>
<evidence type="ECO:0000313" key="1">
    <source>
        <dbReference type="EMBL" id="KAF2477260.1"/>
    </source>
</evidence>
<evidence type="ECO:0000313" key="2">
    <source>
        <dbReference type="Proteomes" id="UP000799755"/>
    </source>
</evidence>
<sequence>MIQGVPFVWVSPVIAQALKSHGWTESMPHLKSSVVPIELASIRGSTDAASFPVELSPSDNPVFISLMASPANLLYLEWWVQAICGVRNKEKLAVLHHLREMRVTEVRWGVLEDQERIWKLWPFGYWEKMTGNDHLFRHTLHHRSRSKCRIIVQERLKSAEDVDGSSTCDGGVMAE</sequence>
<comment type="caution">
    <text evidence="1">The sequence shown here is derived from an EMBL/GenBank/DDBJ whole genome shotgun (WGS) entry which is preliminary data.</text>
</comment>
<dbReference type="EMBL" id="MU003493">
    <property type="protein sequence ID" value="KAF2477260.1"/>
    <property type="molecule type" value="Genomic_DNA"/>
</dbReference>
<gene>
    <name evidence="1" type="ORF">BDR25DRAFT_349204</name>
</gene>
<accession>A0ACB6RG08</accession>
<proteinExistence type="predicted"/>
<dbReference type="Proteomes" id="UP000799755">
    <property type="component" value="Unassembled WGS sequence"/>
</dbReference>
<keyword evidence="2" id="KW-1185">Reference proteome</keyword>
<protein>
    <submittedName>
        <fullName evidence="1">Uncharacterized protein</fullName>
    </submittedName>
</protein>
<organism evidence="1 2">
    <name type="scientific">Lindgomyces ingoldianus</name>
    <dbReference type="NCBI Taxonomy" id="673940"/>
    <lineage>
        <taxon>Eukaryota</taxon>
        <taxon>Fungi</taxon>
        <taxon>Dikarya</taxon>
        <taxon>Ascomycota</taxon>
        <taxon>Pezizomycotina</taxon>
        <taxon>Dothideomycetes</taxon>
        <taxon>Pleosporomycetidae</taxon>
        <taxon>Pleosporales</taxon>
        <taxon>Lindgomycetaceae</taxon>
        <taxon>Lindgomyces</taxon>
    </lineage>
</organism>